<dbReference type="OrthoDB" id="6314255at2759"/>
<feature type="non-terminal residue" evidence="1">
    <location>
        <position position="257"/>
    </location>
</feature>
<dbReference type="Proteomes" id="UP000822476">
    <property type="component" value="Unassembled WGS sequence"/>
</dbReference>
<reference evidence="1" key="1">
    <citation type="submission" date="2019-07" db="EMBL/GenBank/DDBJ databases">
        <title>Annotation for the trematode Paragonimus miyazaki's.</title>
        <authorList>
            <person name="Choi Y.-J."/>
        </authorList>
    </citation>
    <scope>NUCLEOTIDE SEQUENCE</scope>
    <source>
        <strain evidence="1">Japan</strain>
    </source>
</reference>
<evidence type="ECO:0000313" key="2">
    <source>
        <dbReference type="Proteomes" id="UP000822476"/>
    </source>
</evidence>
<accession>A0A8S9YJQ2</accession>
<sequence>MADWKNSRTGGQNNPSWEMAHFAVGEVAYFNHFLKPQQYNKLVGLLGISELRNFEGHIWFGADLVDSPIDQLVRAAATNDSRPGPVYSRGKSSRVSLLQDPEIVELQDGGGLRLNVPQQWQCKTSTSFCLKGFSIGSWLRLAFSNSQTHRKTAKPIILFMGDKGKFGMAINQDRSLITGWYMAEINSNEWYCDFPSLELSESTINWQWIHYGLVWNPGTILNESVLSLYVNGRLRKRCGQLSPSNINRYSALVKLML</sequence>
<dbReference type="Gene3D" id="2.60.120.200">
    <property type="match status" value="1"/>
</dbReference>
<comment type="caution">
    <text evidence="1">The sequence shown here is derived from an EMBL/GenBank/DDBJ whole genome shotgun (WGS) entry which is preliminary data.</text>
</comment>
<name>A0A8S9YJQ2_9TREM</name>
<keyword evidence="2" id="KW-1185">Reference proteome</keyword>
<organism evidence="1 2">
    <name type="scientific">Paragonimus skrjabini miyazakii</name>
    <dbReference type="NCBI Taxonomy" id="59628"/>
    <lineage>
        <taxon>Eukaryota</taxon>
        <taxon>Metazoa</taxon>
        <taxon>Spiralia</taxon>
        <taxon>Lophotrochozoa</taxon>
        <taxon>Platyhelminthes</taxon>
        <taxon>Trematoda</taxon>
        <taxon>Digenea</taxon>
        <taxon>Plagiorchiida</taxon>
        <taxon>Troglotremata</taxon>
        <taxon>Troglotrematidae</taxon>
        <taxon>Paragonimus</taxon>
    </lineage>
</organism>
<proteinExistence type="predicted"/>
<dbReference type="EMBL" id="JTDE01013603">
    <property type="protein sequence ID" value="KAF7234075.1"/>
    <property type="molecule type" value="Genomic_DNA"/>
</dbReference>
<dbReference type="SUPFAM" id="SSF49899">
    <property type="entry name" value="Concanavalin A-like lectins/glucanases"/>
    <property type="match status" value="1"/>
</dbReference>
<dbReference type="InterPro" id="IPR013320">
    <property type="entry name" value="ConA-like_dom_sf"/>
</dbReference>
<protein>
    <submittedName>
        <fullName evidence="1">Uncharacterized protein</fullName>
    </submittedName>
</protein>
<evidence type="ECO:0000313" key="1">
    <source>
        <dbReference type="EMBL" id="KAF7234075.1"/>
    </source>
</evidence>
<gene>
    <name evidence="1" type="ORF">EG68_12529</name>
</gene>
<dbReference type="AlphaFoldDB" id="A0A8S9YJQ2"/>